<sequence length="167" mass="19306">MAMFAGNRFLFSNESEMVAKFAEEAVEVKLDASYSHEILDYMLLFLFGSHDTNTSVITCIMKCLVEFPQDSELMLPMRGTFREALDDFTYAGYTIPIRWKLHRSPVSTTKDPVLFSNAEDFDHSRPQILVFLHNIVKRLKWDLLIRDERLTCHPLPAPSQGLPIRLH</sequence>
<dbReference type="GO" id="GO:0004497">
    <property type="term" value="F:monooxygenase activity"/>
    <property type="evidence" value="ECO:0007669"/>
    <property type="project" value="InterPro"/>
</dbReference>
<evidence type="ECO:0000256" key="1">
    <source>
        <dbReference type="ARBA" id="ARBA00010617"/>
    </source>
</evidence>
<evidence type="ECO:0000256" key="3">
    <source>
        <dbReference type="ARBA" id="ARBA00023004"/>
    </source>
</evidence>
<comment type="similarity">
    <text evidence="1">Belongs to the cytochrome P450 family.</text>
</comment>
<keyword evidence="5" id="KW-1185">Reference proteome</keyword>
<evidence type="ECO:0000256" key="2">
    <source>
        <dbReference type="ARBA" id="ARBA00022723"/>
    </source>
</evidence>
<dbReference type="Gene3D" id="1.10.630.10">
    <property type="entry name" value="Cytochrome P450"/>
    <property type="match status" value="1"/>
</dbReference>
<comment type="caution">
    <text evidence="4">The sequence shown here is derived from an EMBL/GenBank/DDBJ whole genome shotgun (WGS) entry which is preliminary data.</text>
</comment>
<evidence type="ECO:0000313" key="5">
    <source>
        <dbReference type="Proteomes" id="UP000807159"/>
    </source>
</evidence>
<dbReference type="GO" id="GO:0020037">
    <property type="term" value="F:heme binding"/>
    <property type="evidence" value="ECO:0007669"/>
    <property type="project" value="InterPro"/>
</dbReference>
<dbReference type="Proteomes" id="UP000807159">
    <property type="component" value="Chromosome 3"/>
</dbReference>
<dbReference type="GO" id="GO:0005506">
    <property type="term" value="F:iron ion binding"/>
    <property type="evidence" value="ECO:0007669"/>
    <property type="project" value="InterPro"/>
</dbReference>
<evidence type="ECO:0008006" key="6">
    <source>
        <dbReference type="Google" id="ProtNLM"/>
    </source>
</evidence>
<reference evidence="4" key="1">
    <citation type="journal article" date="2021" name="J. Hered.">
        <title>Genome Assembly of Salicaceae Populus deltoides (Eastern Cottonwood) I-69 Based on Nanopore Sequencing and Hi-C Technologies.</title>
        <authorList>
            <person name="Bai S."/>
            <person name="Wu H."/>
            <person name="Zhang J."/>
            <person name="Pan Z."/>
            <person name="Zhao W."/>
            <person name="Li Z."/>
            <person name="Tong C."/>
        </authorList>
    </citation>
    <scope>NUCLEOTIDE SEQUENCE</scope>
    <source>
        <tissue evidence="4">Leaf</tissue>
    </source>
</reference>
<keyword evidence="3" id="KW-0408">Iron</keyword>
<dbReference type="InterPro" id="IPR036396">
    <property type="entry name" value="Cyt_P450_sf"/>
</dbReference>
<dbReference type="EMBL" id="JACEGQ020000003">
    <property type="protein sequence ID" value="KAH8512354.1"/>
    <property type="molecule type" value="Genomic_DNA"/>
</dbReference>
<organism evidence="4 5">
    <name type="scientific">Populus deltoides</name>
    <name type="common">Eastern poplar</name>
    <name type="synonym">Eastern cottonwood</name>
    <dbReference type="NCBI Taxonomy" id="3696"/>
    <lineage>
        <taxon>Eukaryota</taxon>
        <taxon>Viridiplantae</taxon>
        <taxon>Streptophyta</taxon>
        <taxon>Embryophyta</taxon>
        <taxon>Tracheophyta</taxon>
        <taxon>Spermatophyta</taxon>
        <taxon>Magnoliopsida</taxon>
        <taxon>eudicotyledons</taxon>
        <taxon>Gunneridae</taxon>
        <taxon>Pentapetalae</taxon>
        <taxon>rosids</taxon>
        <taxon>fabids</taxon>
        <taxon>Malpighiales</taxon>
        <taxon>Salicaceae</taxon>
        <taxon>Saliceae</taxon>
        <taxon>Populus</taxon>
    </lineage>
</organism>
<dbReference type="SUPFAM" id="SSF48264">
    <property type="entry name" value="Cytochrome P450"/>
    <property type="match status" value="1"/>
</dbReference>
<proteinExistence type="inferred from homology"/>
<dbReference type="AlphaFoldDB" id="A0A8T2Z442"/>
<accession>A0A8T2Z442</accession>
<protein>
    <recommendedName>
        <fullName evidence="6">Cytochrome P450</fullName>
    </recommendedName>
</protein>
<dbReference type="GO" id="GO:0016705">
    <property type="term" value="F:oxidoreductase activity, acting on paired donors, with incorporation or reduction of molecular oxygen"/>
    <property type="evidence" value="ECO:0007669"/>
    <property type="project" value="InterPro"/>
</dbReference>
<dbReference type="PANTHER" id="PTHR24286">
    <property type="entry name" value="CYTOCHROME P450 26"/>
    <property type="match status" value="1"/>
</dbReference>
<dbReference type="GO" id="GO:0016125">
    <property type="term" value="P:sterol metabolic process"/>
    <property type="evidence" value="ECO:0007669"/>
    <property type="project" value="TreeGrafter"/>
</dbReference>
<dbReference type="PANTHER" id="PTHR24286:SF209">
    <property type="entry name" value="BETA-AMYRIN 28-OXIDASE-LIKE"/>
    <property type="match status" value="1"/>
</dbReference>
<gene>
    <name evidence="4" type="ORF">H0E87_005836</name>
</gene>
<name>A0A8T2Z442_POPDE</name>
<keyword evidence="2" id="KW-0479">Metal-binding</keyword>
<evidence type="ECO:0000313" key="4">
    <source>
        <dbReference type="EMBL" id="KAH8512354.1"/>
    </source>
</evidence>